<reference evidence="1 2" key="1">
    <citation type="journal article" date="2014" name="Am. J. Bot.">
        <title>Genome assembly and annotation for red clover (Trifolium pratense; Fabaceae).</title>
        <authorList>
            <person name="Istvanek J."/>
            <person name="Jaros M."/>
            <person name="Krenek A."/>
            <person name="Repkova J."/>
        </authorList>
    </citation>
    <scope>NUCLEOTIDE SEQUENCE [LARGE SCALE GENOMIC DNA]</scope>
    <source>
        <strain evidence="2">cv. Tatra</strain>
        <tissue evidence="1">Young leaves</tissue>
    </source>
</reference>
<dbReference type="InterPro" id="IPR039904">
    <property type="entry name" value="TRANK1"/>
</dbReference>
<dbReference type="PANTHER" id="PTHR21529">
    <property type="entry name" value="MAMMARY TURMOR VIRUS RECEPTOR HOMOLOG 1, 2 MTVR1, 2"/>
    <property type="match status" value="1"/>
</dbReference>
<evidence type="ECO:0000313" key="1">
    <source>
        <dbReference type="EMBL" id="PNX71512.1"/>
    </source>
</evidence>
<protein>
    <submittedName>
        <fullName evidence="1">Uncharacterized protein</fullName>
    </submittedName>
</protein>
<dbReference type="ExpressionAtlas" id="A0A2K3KZ03">
    <property type="expression patterns" value="baseline"/>
</dbReference>
<comment type="caution">
    <text evidence="1">The sequence shown here is derived from an EMBL/GenBank/DDBJ whole genome shotgun (WGS) entry which is preliminary data.</text>
</comment>
<dbReference type="EMBL" id="ASHM01023422">
    <property type="protein sequence ID" value="PNX71512.1"/>
    <property type="molecule type" value="Genomic_DNA"/>
</dbReference>
<gene>
    <name evidence="1" type="ORF">L195_g027392</name>
</gene>
<accession>A0A2K3KZ03</accession>
<dbReference type="Proteomes" id="UP000236291">
    <property type="component" value="Unassembled WGS sequence"/>
</dbReference>
<dbReference type="PANTHER" id="PTHR21529:SF4">
    <property type="entry name" value="TPR AND ANKYRIN REPEAT-CONTAINING PROTEIN 1"/>
    <property type="match status" value="1"/>
</dbReference>
<organism evidence="1 2">
    <name type="scientific">Trifolium pratense</name>
    <name type="common">Red clover</name>
    <dbReference type="NCBI Taxonomy" id="57577"/>
    <lineage>
        <taxon>Eukaryota</taxon>
        <taxon>Viridiplantae</taxon>
        <taxon>Streptophyta</taxon>
        <taxon>Embryophyta</taxon>
        <taxon>Tracheophyta</taxon>
        <taxon>Spermatophyta</taxon>
        <taxon>Magnoliopsida</taxon>
        <taxon>eudicotyledons</taxon>
        <taxon>Gunneridae</taxon>
        <taxon>Pentapetalae</taxon>
        <taxon>rosids</taxon>
        <taxon>fabids</taxon>
        <taxon>Fabales</taxon>
        <taxon>Fabaceae</taxon>
        <taxon>Papilionoideae</taxon>
        <taxon>50 kb inversion clade</taxon>
        <taxon>NPAAA clade</taxon>
        <taxon>Hologalegina</taxon>
        <taxon>IRL clade</taxon>
        <taxon>Trifolieae</taxon>
        <taxon>Trifolium</taxon>
    </lineage>
</organism>
<feature type="non-terminal residue" evidence="1">
    <location>
        <position position="455"/>
    </location>
</feature>
<name>A0A2K3KZ03_TRIPR</name>
<dbReference type="AlphaFoldDB" id="A0A2K3KZ03"/>
<dbReference type="STRING" id="57577.A0A2K3KZ03"/>
<evidence type="ECO:0000313" key="2">
    <source>
        <dbReference type="Proteomes" id="UP000236291"/>
    </source>
</evidence>
<reference evidence="1 2" key="2">
    <citation type="journal article" date="2017" name="Front. Plant Sci.">
        <title>Gene Classification and Mining of Molecular Markers Useful in Red Clover (Trifolium pratense) Breeding.</title>
        <authorList>
            <person name="Istvanek J."/>
            <person name="Dluhosova J."/>
            <person name="Dluhos P."/>
            <person name="Patkova L."/>
            <person name="Nedelnik J."/>
            <person name="Repkova J."/>
        </authorList>
    </citation>
    <scope>NUCLEOTIDE SEQUENCE [LARGE SCALE GENOMIC DNA]</scope>
    <source>
        <strain evidence="2">cv. Tatra</strain>
        <tissue evidence="1">Young leaves</tissue>
    </source>
</reference>
<sequence length="455" mass="52767">MAAQVYARGSFFSDCLNICAKGGLFDTGLHYIQQWKQYESADPGWANSHDLYIIEQKFLETCAHKYFSSKDIKSMMKFVRAFHSMDLKRKFLQSLSLLDELLELEEESGNFVEAVNIAKMMGDILREADLLGKAGEFLEACELMFFYVLAQSLWSGGSKAWPLKQFTQKAELLGRALIFAKEVSSSFYELASTEAKILSNKHDTIIEIMNHLQSSRIHNSTRGEVLCLWKLLDSHFRLNSSKYVWRENIFDVSVEGMIMKSQFSVETLFYCWTCWKDNIVHMLESLSNFKTQEQLHQHNSYVKFALNYLGVQKRMYNLNEIYLLLIPDANWVMKLGDRLLKKNGKIVSVDVQPLVSSAQIYWSSELLSVGMDVLRNLDALYNFSVNKAFSKFCQVQSLLHIYEVSKFLLKSKCFSHGHSDLRTLERFYRQTIECLSHHVVPLDWKKSLAKEMVYQ</sequence>
<proteinExistence type="predicted"/>